<dbReference type="PIRSF" id="PIRSF012535">
    <property type="entry name" value="UCP012535"/>
    <property type="match status" value="1"/>
</dbReference>
<reference evidence="5" key="1">
    <citation type="submission" date="2020-09" db="EMBL/GenBank/DDBJ databases">
        <title>A novel bacterium of genus Bacillus, isolated from South China Sea.</title>
        <authorList>
            <person name="Huang H."/>
            <person name="Mo K."/>
            <person name="Hu Y."/>
        </authorList>
    </citation>
    <scope>NUCLEOTIDE SEQUENCE</scope>
    <source>
        <strain evidence="5">IB182487</strain>
    </source>
</reference>
<gene>
    <name evidence="2 5" type="primary">bshC</name>
    <name evidence="5" type="ORF">IC621_06770</name>
</gene>
<organism evidence="5 6">
    <name type="scientific">Metabacillus arenae</name>
    <dbReference type="NCBI Taxonomy" id="2771434"/>
    <lineage>
        <taxon>Bacteria</taxon>
        <taxon>Bacillati</taxon>
        <taxon>Bacillota</taxon>
        <taxon>Bacilli</taxon>
        <taxon>Bacillales</taxon>
        <taxon>Bacillaceae</taxon>
        <taxon>Metabacillus</taxon>
    </lineage>
</organism>
<protein>
    <recommendedName>
        <fullName evidence="2">Putative cysteine ligase BshC</fullName>
        <ecNumber evidence="2">6.-.-.-</ecNumber>
    </recommendedName>
</protein>
<comment type="similarity">
    <text evidence="2">Belongs to the BshC family.</text>
</comment>
<keyword evidence="6" id="KW-1185">Reference proteome</keyword>
<name>A0A926RVP9_9BACI</name>
<proteinExistence type="inferred from homology"/>
<dbReference type="InterPro" id="IPR055399">
    <property type="entry name" value="CC_BshC"/>
</dbReference>
<dbReference type="HAMAP" id="MF_01867">
    <property type="entry name" value="BshC"/>
    <property type="match status" value="1"/>
</dbReference>
<dbReference type="AlphaFoldDB" id="A0A926RVP9"/>
<dbReference type="EC" id="6.-.-.-" evidence="2"/>
<feature type="domain" description="Bacillithiol biosynthesis BshC C-terminal coiled-coil" evidence="4">
    <location>
        <begin position="380"/>
        <end position="539"/>
    </location>
</feature>
<dbReference type="Pfam" id="PF24850">
    <property type="entry name" value="CC_BshC"/>
    <property type="match status" value="1"/>
</dbReference>
<evidence type="ECO:0000259" key="3">
    <source>
        <dbReference type="Pfam" id="PF10079"/>
    </source>
</evidence>
<evidence type="ECO:0000259" key="4">
    <source>
        <dbReference type="Pfam" id="PF24850"/>
    </source>
</evidence>
<dbReference type="NCBIfam" id="TIGR03998">
    <property type="entry name" value="thiol_BshC"/>
    <property type="match status" value="1"/>
</dbReference>
<dbReference type="RefSeq" id="WP_191157009.1">
    <property type="nucleotide sequence ID" value="NZ_JACXAI010000006.1"/>
</dbReference>
<keyword evidence="1 2" id="KW-0436">Ligase</keyword>
<comment type="function">
    <text evidence="2">Involved in bacillithiol (BSH) biosynthesis. May catalyze the last step of the pathway, the addition of cysteine to glucosamine malate (GlcN-Mal) to generate BSH.</text>
</comment>
<dbReference type="Proteomes" id="UP000626844">
    <property type="component" value="Unassembled WGS sequence"/>
</dbReference>
<accession>A0A926RVP9</accession>
<evidence type="ECO:0000256" key="2">
    <source>
        <dbReference type="HAMAP-Rule" id="MF_01867"/>
    </source>
</evidence>
<comment type="caution">
    <text evidence="5">The sequence shown here is derived from an EMBL/GenBank/DDBJ whole genome shotgun (WGS) entry which is preliminary data.</text>
</comment>
<evidence type="ECO:0000313" key="6">
    <source>
        <dbReference type="Proteomes" id="UP000626844"/>
    </source>
</evidence>
<dbReference type="InterPro" id="IPR011199">
    <property type="entry name" value="Bacillithiol_biosynth_BshC"/>
</dbReference>
<feature type="domain" description="Bacillithiol biosynthesis BshC N-terminal Rossmann-like" evidence="3">
    <location>
        <begin position="1"/>
        <end position="378"/>
    </location>
</feature>
<evidence type="ECO:0000256" key="1">
    <source>
        <dbReference type="ARBA" id="ARBA00022598"/>
    </source>
</evidence>
<dbReference type="Pfam" id="PF10079">
    <property type="entry name" value="Rossmann-like_BshC"/>
    <property type="match status" value="1"/>
</dbReference>
<dbReference type="EMBL" id="JACXAI010000006">
    <property type="protein sequence ID" value="MBD1379923.1"/>
    <property type="molecule type" value="Genomic_DNA"/>
</dbReference>
<dbReference type="InterPro" id="IPR055398">
    <property type="entry name" value="Rossmann-like_BshC"/>
</dbReference>
<sequence>MEIEELSLQFENKFIDELIHNNLTNTDFFHYSIHSDSVYEDRLADIKNHSYPRQQLVDYLLKYNERFHSPETNVNIKKLLDPSSSVVIGGQQSGLLTGPLYTIHKIISIIQLAKEQERNLQKPVIPVFWIAGEDHDFDEINHVFVPSNGRMKKKGISQRQIGKTSVASMQLDHRQCGEWIKEIVEGFGETDHSNELIKFLENCMKRSDTYVQFFEEIVMWFFKEDGLILINSGDLELRKIEQPFFKRLSKNSMEMQSALQQQQKFMVELGYKPIIQSQPNSANIFYEYDGERILLKKEQAVFVAPEVGLTLTENEMDDLIQTKPHLFSNNVVTRPLMQEFLFPTLAFIGGYGEIHYWAELKQVFEKMKIKMPPVVPRLNITFLERPIEREIDELSLSLTTVLNKGVADEMDNWISMNTPIPISPLVAETKQKVDSLHAELRNAAIQIDQSLEGLMKKNAYFIQKQLEFAEQAVEKQIKLKLENDISKFQRVEMSLKPEGRLQERMWNLVYFLNKYGPDILKKVKNLSYSFNNQHKVVKL</sequence>
<dbReference type="GO" id="GO:0016874">
    <property type="term" value="F:ligase activity"/>
    <property type="evidence" value="ECO:0007669"/>
    <property type="project" value="UniProtKB-UniRule"/>
</dbReference>
<evidence type="ECO:0000313" key="5">
    <source>
        <dbReference type="EMBL" id="MBD1379923.1"/>
    </source>
</evidence>